<organism evidence="5 6">
    <name type="scientific">Cercospora zeae-maydis SCOH1-5</name>
    <dbReference type="NCBI Taxonomy" id="717836"/>
    <lineage>
        <taxon>Eukaryota</taxon>
        <taxon>Fungi</taxon>
        <taxon>Dikarya</taxon>
        <taxon>Ascomycota</taxon>
        <taxon>Pezizomycotina</taxon>
        <taxon>Dothideomycetes</taxon>
        <taxon>Dothideomycetidae</taxon>
        <taxon>Mycosphaerellales</taxon>
        <taxon>Mycosphaerellaceae</taxon>
        <taxon>Cercospora</taxon>
    </lineage>
</organism>
<dbReference type="PROSITE" id="PS01173">
    <property type="entry name" value="LIPASE_GDXG_HIS"/>
    <property type="match status" value="1"/>
</dbReference>
<evidence type="ECO:0000259" key="4">
    <source>
        <dbReference type="Pfam" id="PF07859"/>
    </source>
</evidence>
<reference evidence="5" key="1">
    <citation type="journal article" date="2020" name="Stud. Mycol.">
        <title>101 Dothideomycetes genomes: a test case for predicting lifestyles and emergence of pathogens.</title>
        <authorList>
            <person name="Haridas S."/>
            <person name="Albert R."/>
            <person name="Binder M."/>
            <person name="Bloem J."/>
            <person name="Labutti K."/>
            <person name="Salamov A."/>
            <person name="Andreopoulos B."/>
            <person name="Baker S."/>
            <person name="Barry K."/>
            <person name="Bills G."/>
            <person name="Bluhm B."/>
            <person name="Cannon C."/>
            <person name="Castanera R."/>
            <person name="Culley D."/>
            <person name="Daum C."/>
            <person name="Ezra D."/>
            <person name="Gonzalez J."/>
            <person name="Henrissat B."/>
            <person name="Kuo A."/>
            <person name="Liang C."/>
            <person name="Lipzen A."/>
            <person name="Lutzoni F."/>
            <person name="Magnuson J."/>
            <person name="Mondo S."/>
            <person name="Nolan M."/>
            <person name="Ohm R."/>
            <person name="Pangilinan J."/>
            <person name="Park H.-J."/>
            <person name="Ramirez L."/>
            <person name="Alfaro M."/>
            <person name="Sun H."/>
            <person name="Tritt A."/>
            <person name="Yoshinaga Y."/>
            <person name="Zwiers L.-H."/>
            <person name="Turgeon B."/>
            <person name="Goodwin S."/>
            <person name="Spatafora J."/>
            <person name="Crous P."/>
            <person name="Grigoriev I."/>
        </authorList>
    </citation>
    <scope>NUCLEOTIDE SEQUENCE</scope>
    <source>
        <strain evidence="5">SCOH1-5</strain>
    </source>
</reference>
<dbReference type="GO" id="GO:0016787">
    <property type="term" value="F:hydrolase activity"/>
    <property type="evidence" value="ECO:0007669"/>
    <property type="project" value="UniProtKB-KW"/>
</dbReference>
<dbReference type="InterPro" id="IPR002168">
    <property type="entry name" value="Lipase_GDXG_HIS_AS"/>
</dbReference>
<protein>
    <recommendedName>
        <fullName evidence="4">Alpha/beta hydrolase fold-3 domain-containing protein</fullName>
    </recommendedName>
</protein>
<dbReference type="InterPro" id="IPR033140">
    <property type="entry name" value="Lipase_GDXG_put_SER_AS"/>
</dbReference>
<evidence type="ECO:0000256" key="1">
    <source>
        <dbReference type="ARBA" id="ARBA00010515"/>
    </source>
</evidence>
<gene>
    <name evidence="5" type="ORF">CERZMDRAFT_107224</name>
</gene>
<dbReference type="InterPro" id="IPR013094">
    <property type="entry name" value="AB_hydrolase_3"/>
</dbReference>
<dbReference type="Gene3D" id="3.40.50.1820">
    <property type="entry name" value="alpha/beta hydrolase"/>
    <property type="match status" value="1"/>
</dbReference>
<dbReference type="Proteomes" id="UP000799539">
    <property type="component" value="Unassembled WGS sequence"/>
</dbReference>
<feature type="active site" evidence="3">
    <location>
        <position position="148"/>
    </location>
</feature>
<name>A0A6A6F8G8_9PEZI</name>
<dbReference type="Pfam" id="PF07859">
    <property type="entry name" value="Abhydrolase_3"/>
    <property type="match status" value="1"/>
</dbReference>
<evidence type="ECO:0000256" key="2">
    <source>
        <dbReference type="ARBA" id="ARBA00022801"/>
    </source>
</evidence>
<dbReference type="OrthoDB" id="408631at2759"/>
<keyword evidence="2" id="KW-0378">Hydrolase</keyword>
<dbReference type="PROSITE" id="PS01174">
    <property type="entry name" value="LIPASE_GDXG_SER"/>
    <property type="match status" value="1"/>
</dbReference>
<dbReference type="InterPro" id="IPR029058">
    <property type="entry name" value="AB_hydrolase_fold"/>
</dbReference>
<dbReference type="EMBL" id="ML992688">
    <property type="protein sequence ID" value="KAF2209157.1"/>
    <property type="molecule type" value="Genomic_DNA"/>
</dbReference>
<proteinExistence type="inferred from homology"/>
<dbReference type="InterPro" id="IPR050300">
    <property type="entry name" value="GDXG_lipolytic_enzyme"/>
</dbReference>
<evidence type="ECO:0000313" key="5">
    <source>
        <dbReference type="EMBL" id="KAF2209157.1"/>
    </source>
</evidence>
<dbReference type="SUPFAM" id="SSF53474">
    <property type="entry name" value="alpha/beta-Hydrolases"/>
    <property type="match status" value="1"/>
</dbReference>
<comment type="similarity">
    <text evidence="1">Belongs to the 'GDXG' lipolytic enzyme family.</text>
</comment>
<accession>A0A6A6F8G8</accession>
<evidence type="ECO:0000256" key="3">
    <source>
        <dbReference type="PROSITE-ProRule" id="PRU10038"/>
    </source>
</evidence>
<dbReference type="PANTHER" id="PTHR48081">
    <property type="entry name" value="AB HYDROLASE SUPERFAMILY PROTEIN C4A8.06C"/>
    <property type="match status" value="1"/>
</dbReference>
<keyword evidence="6" id="KW-1185">Reference proteome</keyword>
<feature type="domain" description="Alpha/beta hydrolase fold-3" evidence="4">
    <location>
        <begin position="74"/>
        <end position="276"/>
    </location>
</feature>
<sequence>MPPSKESEALSDLFKIIASKFPQDGDPFLSRAVYDNVHKAAAECPGVTYGEEDDVAGRPALWVRPMGATPNKVMLFMHGGGYSFGSPNSHRKLTAHLAKACNVNALSIDYRMTPEHPFPAPLDDCINAYKWLLDKGYTADSIVLAGDSCGGGLVSAVPLEARKRGLPLPGASVSMSPWYDLTLGSDSLERNKDKDVLGTKAFVNMLADLYTNGNQELRKDPVLSPLFGDLQGLNPHWISVAGHDTLLDDGIKFAERAKKAGVEVHLVEAEGQQHVFEFLAGKAPEADESIRNIGQMDRYQKATCKTRKELTNDLKKLKHPTVLKEL</sequence>
<dbReference type="PANTHER" id="PTHR48081:SF8">
    <property type="entry name" value="ALPHA_BETA HYDROLASE FOLD-3 DOMAIN-CONTAINING PROTEIN-RELATED"/>
    <property type="match status" value="1"/>
</dbReference>
<evidence type="ECO:0000313" key="6">
    <source>
        <dbReference type="Proteomes" id="UP000799539"/>
    </source>
</evidence>
<dbReference type="AlphaFoldDB" id="A0A6A6F8G8"/>